<evidence type="ECO:0000256" key="3">
    <source>
        <dbReference type="ARBA" id="ARBA00022692"/>
    </source>
</evidence>
<comment type="subcellular location">
    <subcellularLocation>
        <location evidence="1 8">Cell membrane</location>
        <topology evidence="1 8">Multi-pass membrane protein</topology>
    </subcellularLocation>
</comment>
<evidence type="ECO:0000256" key="8">
    <source>
        <dbReference type="RuleBase" id="RU363108"/>
    </source>
</evidence>
<keyword evidence="5 8" id="KW-0472">Membrane</keyword>
<dbReference type="GO" id="GO:0050909">
    <property type="term" value="P:sensory perception of taste"/>
    <property type="evidence" value="ECO:0007669"/>
    <property type="project" value="InterPro"/>
</dbReference>
<keyword evidence="3 8" id="KW-0812">Transmembrane</keyword>
<keyword evidence="10" id="KW-1185">Reference proteome</keyword>
<dbReference type="GO" id="GO:0043025">
    <property type="term" value="C:neuronal cell body"/>
    <property type="evidence" value="ECO:0007669"/>
    <property type="project" value="TreeGrafter"/>
</dbReference>
<feature type="transmembrane region" description="Helical" evidence="8">
    <location>
        <begin position="222"/>
        <end position="240"/>
    </location>
</feature>
<evidence type="ECO:0000256" key="2">
    <source>
        <dbReference type="ARBA" id="ARBA00022475"/>
    </source>
</evidence>
<evidence type="ECO:0000256" key="4">
    <source>
        <dbReference type="ARBA" id="ARBA00022989"/>
    </source>
</evidence>
<keyword evidence="4 8" id="KW-1133">Transmembrane helix</keyword>
<evidence type="ECO:0000256" key="1">
    <source>
        <dbReference type="ARBA" id="ARBA00004651"/>
    </source>
</evidence>
<keyword evidence="6 8" id="KW-0675">Receptor</keyword>
<dbReference type="Pfam" id="PF08395">
    <property type="entry name" value="7tm_7"/>
    <property type="match status" value="1"/>
</dbReference>
<dbReference type="GO" id="GO:0005886">
    <property type="term" value="C:plasma membrane"/>
    <property type="evidence" value="ECO:0007669"/>
    <property type="project" value="UniProtKB-SubCell"/>
</dbReference>
<accession>A0A1A9X4W4</accession>
<feature type="transmembrane region" description="Helical" evidence="8">
    <location>
        <begin position="6"/>
        <end position="29"/>
    </location>
</feature>
<comment type="similarity">
    <text evidence="8">Belongs to the insect chemoreceptor superfamily. Gustatory receptor (GR) family.</text>
</comment>
<dbReference type="InterPro" id="IPR013604">
    <property type="entry name" value="7TM_chemorcpt"/>
</dbReference>
<dbReference type="GO" id="GO:0007165">
    <property type="term" value="P:signal transduction"/>
    <property type="evidence" value="ECO:0007669"/>
    <property type="project" value="UniProtKB-KW"/>
</dbReference>
<feature type="transmembrane region" description="Helical" evidence="8">
    <location>
        <begin position="179"/>
        <end position="202"/>
    </location>
</feature>
<reference evidence="10" key="1">
    <citation type="submission" date="2014-03" db="EMBL/GenBank/DDBJ databases">
        <authorList>
            <person name="Aksoy S."/>
            <person name="Warren W."/>
            <person name="Wilson R.K."/>
        </authorList>
    </citation>
    <scope>NUCLEOTIDE SEQUENCE [LARGE SCALE GENOMIC DNA]</scope>
    <source>
        <strain evidence="10">IAEA</strain>
    </source>
</reference>
<evidence type="ECO:0000256" key="6">
    <source>
        <dbReference type="ARBA" id="ARBA00023170"/>
    </source>
</evidence>
<dbReference type="PANTHER" id="PTHR21143:SF121">
    <property type="entry name" value="GUSTATORY AND ODORANT RECEPTOR 21A"/>
    <property type="match status" value="1"/>
</dbReference>
<dbReference type="EnsemblMetazoa" id="GBRI044347-RA">
    <property type="protein sequence ID" value="GBRI044347-PA"/>
    <property type="gene ID" value="GBRI044347"/>
</dbReference>
<comment type="function">
    <text evidence="8">Gustatory receptor which mediates acceptance or avoidance behavior, depending on its substrates.</text>
</comment>
<proteinExistence type="inferred from homology"/>
<evidence type="ECO:0000256" key="7">
    <source>
        <dbReference type="ARBA" id="ARBA00023224"/>
    </source>
</evidence>
<dbReference type="PANTHER" id="PTHR21143">
    <property type="entry name" value="INVERTEBRATE GUSTATORY RECEPTOR"/>
    <property type="match status" value="1"/>
</dbReference>
<evidence type="ECO:0000313" key="10">
    <source>
        <dbReference type="Proteomes" id="UP000091820"/>
    </source>
</evidence>
<dbReference type="AlphaFoldDB" id="A0A1A9X4W4"/>
<organism evidence="9 10">
    <name type="scientific">Glossina brevipalpis</name>
    <dbReference type="NCBI Taxonomy" id="37001"/>
    <lineage>
        <taxon>Eukaryota</taxon>
        <taxon>Metazoa</taxon>
        <taxon>Ecdysozoa</taxon>
        <taxon>Arthropoda</taxon>
        <taxon>Hexapoda</taxon>
        <taxon>Insecta</taxon>
        <taxon>Pterygota</taxon>
        <taxon>Neoptera</taxon>
        <taxon>Endopterygota</taxon>
        <taxon>Diptera</taxon>
        <taxon>Brachycera</taxon>
        <taxon>Muscomorpha</taxon>
        <taxon>Hippoboscoidea</taxon>
        <taxon>Glossinidae</taxon>
        <taxon>Glossina</taxon>
    </lineage>
</organism>
<dbReference type="GO" id="GO:0030424">
    <property type="term" value="C:axon"/>
    <property type="evidence" value="ECO:0007669"/>
    <property type="project" value="TreeGrafter"/>
</dbReference>
<evidence type="ECO:0000256" key="5">
    <source>
        <dbReference type="ARBA" id="ARBA00023136"/>
    </source>
</evidence>
<protein>
    <recommendedName>
        <fullName evidence="8">Gustatory receptor</fullName>
    </recommendedName>
</protein>
<reference evidence="9" key="2">
    <citation type="submission" date="2020-05" db="UniProtKB">
        <authorList>
            <consortium name="EnsemblMetazoa"/>
        </authorList>
    </citation>
    <scope>IDENTIFICATION</scope>
    <source>
        <strain evidence="9">IAEA</strain>
    </source>
</reference>
<evidence type="ECO:0000313" key="9">
    <source>
        <dbReference type="EnsemblMetazoa" id="GBRI044347-PA"/>
    </source>
</evidence>
<dbReference type="Proteomes" id="UP000091820">
    <property type="component" value="Unassembled WGS sequence"/>
</dbReference>
<keyword evidence="2 8" id="KW-1003">Cell membrane</keyword>
<sequence length="354" mass="41160">MSPMLFNLSVKLGICAIISFAFFAPAIPFNRLTESVYQRKQLIVKVSYYRNFEMNSITTFNGQVPIKFNKEFEHFQRPKRALLQVSTKLNANNTNKYQTLNNHLKWNVIKRQFFKTHHRDEHDQRIHQRDIEKVIENKTVERALLSRDKMLETIDSAMMIEYWLIKLVQDIIKYHQYQLLCIFFLSTLTIVFNAYNLVVFLLKTVYTPNQVQFSPIKLLFFYGYNIMCGFVDACICVVAYSGTFKTIKTTAGIVDELNLYVSDETIKLRLNQFSSLIHNSCAYSIFAVLTLDGSLIFRIISTTTTYIIILLQYSGEGDICKGTKDYNKTNTFICNENKKYLISVNAIPVKTCIL</sequence>
<keyword evidence="7 8" id="KW-0807">Transducer</keyword>
<dbReference type="GO" id="GO:0030425">
    <property type="term" value="C:dendrite"/>
    <property type="evidence" value="ECO:0007669"/>
    <property type="project" value="TreeGrafter"/>
</dbReference>
<dbReference type="STRING" id="37001.A0A1A9X4W4"/>
<name>A0A1A9X4W4_9MUSC</name>
<dbReference type="VEuPathDB" id="VectorBase:GBRI044347"/>
<comment type="caution">
    <text evidence="8">Lacks conserved residue(s) required for the propagation of feature annotation.</text>
</comment>